<protein>
    <submittedName>
        <fullName evidence="1">Uncharacterized protein</fullName>
    </submittedName>
</protein>
<proteinExistence type="predicted"/>
<accession>A0ABQ4SN44</accession>
<dbReference type="EMBL" id="BPQQ01000070">
    <property type="protein sequence ID" value="GJE03183.1"/>
    <property type="molecule type" value="Genomic_DNA"/>
</dbReference>
<keyword evidence="2" id="KW-1185">Reference proteome</keyword>
<dbReference type="Proteomes" id="UP001055153">
    <property type="component" value="Unassembled WGS sequence"/>
</dbReference>
<sequence length="84" mass="9791">MQDEVTALQVDQQVQRVLAASLALAEQSLLLGLAIHLAWLDAWIRPILRAQDSYREWHTQQERRQRLVRRGVPDRIARQGLRLV</sequence>
<dbReference type="RefSeq" id="WP_238240581.1">
    <property type="nucleotide sequence ID" value="NZ_BPQQ01000070.1"/>
</dbReference>
<evidence type="ECO:0000313" key="1">
    <source>
        <dbReference type="EMBL" id="GJE03183.1"/>
    </source>
</evidence>
<organism evidence="1 2">
    <name type="scientific">Methylobacterium isbiliense</name>
    <dbReference type="NCBI Taxonomy" id="315478"/>
    <lineage>
        <taxon>Bacteria</taxon>
        <taxon>Pseudomonadati</taxon>
        <taxon>Pseudomonadota</taxon>
        <taxon>Alphaproteobacteria</taxon>
        <taxon>Hyphomicrobiales</taxon>
        <taxon>Methylobacteriaceae</taxon>
        <taxon>Methylobacterium</taxon>
    </lineage>
</organism>
<comment type="caution">
    <text evidence="1">The sequence shown here is derived from an EMBL/GenBank/DDBJ whole genome shotgun (WGS) entry which is preliminary data.</text>
</comment>
<evidence type="ECO:0000313" key="2">
    <source>
        <dbReference type="Proteomes" id="UP001055153"/>
    </source>
</evidence>
<reference evidence="1" key="1">
    <citation type="journal article" date="2021" name="Front. Microbiol.">
        <title>Comprehensive Comparative Genomics and Phenotyping of Methylobacterium Species.</title>
        <authorList>
            <person name="Alessa O."/>
            <person name="Ogura Y."/>
            <person name="Fujitani Y."/>
            <person name="Takami H."/>
            <person name="Hayashi T."/>
            <person name="Sahin N."/>
            <person name="Tani A."/>
        </authorList>
    </citation>
    <scope>NUCLEOTIDE SEQUENCE</scope>
    <source>
        <strain evidence="1">DSM 17168</strain>
    </source>
</reference>
<reference evidence="1" key="2">
    <citation type="submission" date="2021-08" db="EMBL/GenBank/DDBJ databases">
        <authorList>
            <person name="Tani A."/>
            <person name="Ola A."/>
            <person name="Ogura Y."/>
            <person name="Katsura K."/>
            <person name="Hayashi T."/>
        </authorList>
    </citation>
    <scope>NUCLEOTIDE SEQUENCE</scope>
    <source>
        <strain evidence="1">DSM 17168</strain>
    </source>
</reference>
<name>A0ABQ4SN44_9HYPH</name>
<gene>
    <name evidence="1" type="ORF">GMJLKIPL_5134</name>
</gene>